<sequence length="32" mass="3541">MIKFGFLFYNYHVIYTPYVGGGGIVVGSNIVD</sequence>
<proteinExistence type="predicted"/>
<evidence type="ECO:0000313" key="1">
    <source>
        <dbReference type="EMBL" id="MDQ1149991.1"/>
    </source>
</evidence>
<organism evidence="1 2">
    <name type="scientific">Sphingobacterium zeae</name>
    <dbReference type="NCBI Taxonomy" id="1776859"/>
    <lineage>
        <taxon>Bacteria</taxon>
        <taxon>Pseudomonadati</taxon>
        <taxon>Bacteroidota</taxon>
        <taxon>Sphingobacteriia</taxon>
        <taxon>Sphingobacteriales</taxon>
        <taxon>Sphingobacteriaceae</taxon>
        <taxon>Sphingobacterium</taxon>
    </lineage>
</organism>
<accession>A0ABU0U4V5</accession>
<protein>
    <submittedName>
        <fullName evidence="1">Uncharacterized protein</fullName>
    </submittedName>
</protein>
<name>A0ABU0U4V5_9SPHI</name>
<comment type="caution">
    <text evidence="1">The sequence shown here is derived from an EMBL/GenBank/DDBJ whole genome shotgun (WGS) entry which is preliminary data.</text>
</comment>
<reference evidence="1 2" key="1">
    <citation type="submission" date="2023-07" db="EMBL/GenBank/DDBJ databases">
        <title>Functional and genomic diversity of the sorghum phyllosphere microbiome.</title>
        <authorList>
            <person name="Shade A."/>
        </authorList>
    </citation>
    <scope>NUCLEOTIDE SEQUENCE [LARGE SCALE GENOMIC DNA]</scope>
    <source>
        <strain evidence="1 2">SORGH_AS_0892</strain>
    </source>
</reference>
<evidence type="ECO:0000313" key="2">
    <source>
        <dbReference type="Proteomes" id="UP001244640"/>
    </source>
</evidence>
<keyword evidence="2" id="KW-1185">Reference proteome</keyword>
<dbReference type="Proteomes" id="UP001244640">
    <property type="component" value="Unassembled WGS sequence"/>
</dbReference>
<gene>
    <name evidence="1" type="ORF">QE382_001975</name>
</gene>
<dbReference type="EMBL" id="JAUTBA010000001">
    <property type="protein sequence ID" value="MDQ1149991.1"/>
    <property type="molecule type" value="Genomic_DNA"/>
</dbReference>